<dbReference type="AlphaFoldDB" id="A0AAV7S8T6"/>
<keyword evidence="3" id="KW-1185">Reference proteome</keyword>
<keyword evidence="1" id="KW-1133">Transmembrane helix</keyword>
<name>A0AAV7S8T6_PLEWA</name>
<feature type="non-terminal residue" evidence="2">
    <location>
        <position position="95"/>
    </location>
</feature>
<protein>
    <submittedName>
        <fullName evidence="2">Uncharacterized protein</fullName>
    </submittedName>
</protein>
<keyword evidence="1" id="KW-0472">Membrane</keyword>
<sequence>VSEIRRVKRQAITLGVMTAISTFVTIVLYRLVEREIFYNPKVQSSAAVHHKAKSCAGLQHAFQKDAEPFQTPAASLLRTTHCLRPAEKNQMLSQK</sequence>
<dbReference type="Proteomes" id="UP001066276">
    <property type="component" value="Chromosome 5"/>
</dbReference>
<feature type="transmembrane region" description="Helical" evidence="1">
    <location>
        <begin position="12"/>
        <end position="32"/>
    </location>
</feature>
<gene>
    <name evidence="2" type="ORF">NDU88_012118</name>
</gene>
<keyword evidence="1" id="KW-0812">Transmembrane</keyword>
<proteinExistence type="predicted"/>
<accession>A0AAV7S8T6</accession>
<evidence type="ECO:0000256" key="1">
    <source>
        <dbReference type="SAM" id="Phobius"/>
    </source>
</evidence>
<organism evidence="2 3">
    <name type="scientific">Pleurodeles waltl</name>
    <name type="common">Iberian ribbed newt</name>
    <dbReference type="NCBI Taxonomy" id="8319"/>
    <lineage>
        <taxon>Eukaryota</taxon>
        <taxon>Metazoa</taxon>
        <taxon>Chordata</taxon>
        <taxon>Craniata</taxon>
        <taxon>Vertebrata</taxon>
        <taxon>Euteleostomi</taxon>
        <taxon>Amphibia</taxon>
        <taxon>Batrachia</taxon>
        <taxon>Caudata</taxon>
        <taxon>Salamandroidea</taxon>
        <taxon>Salamandridae</taxon>
        <taxon>Pleurodelinae</taxon>
        <taxon>Pleurodeles</taxon>
    </lineage>
</organism>
<feature type="non-terminal residue" evidence="2">
    <location>
        <position position="1"/>
    </location>
</feature>
<comment type="caution">
    <text evidence="2">The sequence shown here is derived from an EMBL/GenBank/DDBJ whole genome shotgun (WGS) entry which is preliminary data.</text>
</comment>
<evidence type="ECO:0000313" key="3">
    <source>
        <dbReference type="Proteomes" id="UP001066276"/>
    </source>
</evidence>
<dbReference type="EMBL" id="JANPWB010000009">
    <property type="protein sequence ID" value="KAJ1159468.1"/>
    <property type="molecule type" value="Genomic_DNA"/>
</dbReference>
<reference evidence="2" key="1">
    <citation type="journal article" date="2022" name="bioRxiv">
        <title>Sequencing and chromosome-scale assembly of the giantPleurodeles waltlgenome.</title>
        <authorList>
            <person name="Brown T."/>
            <person name="Elewa A."/>
            <person name="Iarovenko S."/>
            <person name="Subramanian E."/>
            <person name="Araus A.J."/>
            <person name="Petzold A."/>
            <person name="Susuki M."/>
            <person name="Suzuki K.-i.T."/>
            <person name="Hayashi T."/>
            <person name="Toyoda A."/>
            <person name="Oliveira C."/>
            <person name="Osipova E."/>
            <person name="Leigh N.D."/>
            <person name="Simon A."/>
            <person name="Yun M.H."/>
        </authorList>
    </citation>
    <scope>NUCLEOTIDE SEQUENCE</scope>
    <source>
        <strain evidence="2">20211129_DDA</strain>
        <tissue evidence="2">Liver</tissue>
    </source>
</reference>
<evidence type="ECO:0000313" key="2">
    <source>
        <dbReference type="EMBL" id="KAJ1159468.1"/>
    </source>
</evidence>